<evidence type="ECO:0000313" key="5">
    <source>
        <dbReference type="Ensembl" id="ENSEBUP00000023143.1"/>
    </source>
</evidence>
<dbReference type="Proteomes" id="UP000694388">
    <property type="component" value="Unplaced"/>
</dbReference>
<dbReference type="FunFam" id="1.25.10.10:FF:000262">
    <property type="entry name" value="HEAT repeat-containing protein 5B"/>
    <property type="match status" value="1"/>
</dbReference>
<evidence type="ECO:0000256" key="1">
    <source>
        <dbReference type="ARBA" id="ARBA00008304"/>
    </source>
</evidence>
<feature type="region of interest" description="Disordered" evidence="4">
    <location>
        <begin position="1175"/>
        <end position="1197"/>
    </location>
</feature>
<reference evidence="5" key="1">
    <citation type="submission" date="2025-08" db="UniProtKB">
        <authorList>
            <consortium name="Ensembl"/>
        </authorList>
    </citation>
    <scope>IDENTIFICATION</scope>
</reference>
<comment type="similarity">
    <text evidence="1">Belongs to the HEATR5 family.</text>
</comment>
<organism evidence="5 6">
    <name type="scientific">Eptatretus burgeri</name>
    <name type="common">Inshore hagfish</name>
    <dbReference type="NCBI Taxonomy" id="7764"/>
    <lineage>
        <taxon>Eukaryota</taxon>
        <taxon>Metazoa</taxon>
        <taxon>Chordata</taxon>
        <taxon>Craniata</taxon>
        <taxon>Vertebrata</taxon>
        <taxon>Cyclostomata</taxon>
        <taxon>Myxini</taxon>
        <taxon>Myxiniformes</taxon>
        <taxon>Myxinidae</taxon>
        <taxon>Eptatretinae</taxon>
        <taxon>Eptatretus</taxon>
    </lineage>
</organism>
<name>A0A8C4R0M3_EPTBU</name>
<accession>A0A8C4R0M3</accession>
<evidence type="ECO:0000256" key="4">
    <source>
        <dbReference type="SAM" id="MobiDB-lite"/>
    </source>
</evidence>
<dbReference type="InterPro" id="IPR016024">
    <property type="entry name" value="ARM-type_fold"/>
</dbReference>
<dbReference type="PANTHER" id="PTHR21663:SF0">
    <property type="entry name" value="HEAT REPEAT-CONTAINING PROTEIN 5B"/>
    <property type="match status" value="1"/>
</dbReference>
<dbReference type="Ensembl" id="ENSEBUT00000023719.1">
    <property type="protein sequence ID" value="ENSEBUP00000023143.1"/>
    <property type="gene ID" value="ENSEBUG00000014189.1"/>
</dbReference>
<keyword evidence="2" id="KW-0677">Repeat</keyword>
<reference evidence="5" key="2">
    <citation type="submission" date="2025-09" db="UniProtKB">
        <authorList>
            <consortium name="Ensembl"/>
        </authorList>
    </citation>
    <scope>IDENTIFICATION</scope>
</reference>
<dbReference type="GeneTree" id="ENSGT00390000006205"/>
<dbReference type="InterPro" id="IPR040108">
    <property type="entry name" value="Laa1/Sip1/HEATR5"/>
</dbReference>
<evidence type="ECO:0000256" key="2">
    <source>
        <dbReference type="ARBA" id="ARBA00022737"/>
    </source>
</evidence>
<dbReference type="Gene3D" id="1.25.10.10">
    <property type="entry name" value="Leucine-rich Repeat Variant"/>
    <property type="match status" value="3"/>
</dbReference>
<dbReference type="GO" id="GO:0008104">
    <property type="term" value="P:intracellular protein localization"/>
    <property type="evidence" value="ECO:0007669"/>
    <property type="project" value="TreeGrafter"/>
</dbReference>
<dbReference type="GO" id="GO:0030139">
    <property type="term" value="C:endocytic vesicle"/>
    <property type="evidence" value="ECO:0007669"/>
    <property type="project" value="TreeGrafter"/>
</dbReference>
<dbReference type="GO" id="GO:0005829">
    <property type="term" value="C:cytosol"/>
    <property type="evidence" value="ECO:0007669"/>
    <property type="project" value="GOC"/>
</dbReference>
<protein>
    <recommendedName>
        <fullName evidence="3">HEAT repeat-containing protein 5A</fullName>
    </recommendedName>
</protein>
<dbReference type="InterPro" id="IPR011989">
    <property type="entry name" value="ARM-like"/>
</dbReference>
<dbReference type="GO" id="GO:0005794">
    <property type="term" value="C:Golgi apparatus"/>
    <property type="evidence" value="ECO:0007669"/>
    <property type="project" value="TreeGrafter"/>
</dbReference>
<dbReference type="PANTHER" id="PTHR21663">
    <property type="entry name" value="HYPOTHETICAL HEAT DOMAIN-CONTAINING"/>
    <property type="match status" value="1"/>
</dbReference>
<dbReference type="OMA" id="YPQVIQE"/>
<keyword evidence="6" id="KW-1185">Reference proteome</keyword>
<evidence type="ECO:0000256" key="3">
    <source>
        <dbReference type="ARBA" id="ARBA00070811"/>
    </source>
</evidence>
<evidence type="ECO:0000313" key="6">
    <source>
        <dbReference type="Proteomes" id="UP000694388"/>
    </source>
</evidence>
<dbReference type="GO" id="GO:0006897">
    <property type="term" value="P:endocytosis"/>
    <property type="evidence" value="ECO:0007669"/>
    <property type="project" value="TreeGrafter"/>
</dbReference>
<dbReference type="FunFam" id="1.25.10.10:FF:000098">
    <property type="entry name" value="HEAT repeat-containing protein 5A isoform X2"/>
    <property type="match status" value="1"/>
</dbReference>
<dbReference type="GO" id="GO:0016020">
    <property type="term" value="C:membrane"/>
    <property type="evidence" value="ECO:0007669"/>
    <property type="project" value="TreeGrafter"/>
</dbReference>
<dbReference type="InterPro" id="IPR046837">
    <property type="entry name" value="Laa1/Sip1/HEATR5-like_HEAT"/>
</dbReference>
<proteinExistence type="inferred from homology"/>
<dbReference type="Pfam" id="PF20210">
    <property type="entry name" value="Laa1_Sip1_HTR5"/>
    <property type="match status" value="1"/>
</dbReference>
<dbReference type="SUPFAM" id="SSF48371">
    <property type="entry name" value="ARM repeat"/>
    <property type="match status" value="1"/>
</dbReference>
<sequence>MELAHSLLLNEEALTQVTDSKKPVFVFKWLRFLDKILVSANKADVREKQKRLVEQLTNLLLDAPGPPTRRLLARNMAAIYTVGDTFTVFQTLDRCNDIIRSKDDSPSFLPTKLAAVACVGALYENLGRMLGSTFADTVNNLLKAVKNAESQGRSEIMLSLEKVLAGLGGAAASCHRDIYKIARSCLSDRSMAVRCAAAKCLLELQKEAVFLWTTELENVATVCFKALEGSTYDVRVAVSQLLGTVLATAVGPKQAAVMRPNMRRVSVDEALELLALGFLRGGSGFLRSGGDMLKGGTTINRDVRVGVTQAYVVFVSTLGGTWLERHFPQFLSHVLELVAQPRAAPTHVEAVYSRRCVSFVLHATAGALLGEKAQVAAALEICHAIGKQMKAVDAAVSDSNTEARVGTTDVSASQHVLVCALRELGCLLHSLSTSAAPLVQDPHNGVLETLLSILVHPSASARLAATWCLRSLAVALPAQLVPLLSSCSERLDTLRASPDAVTGFSCAIAALLGGVQQCPLGIPHTWGKKVMSIAEDLLRTASQSSRLSQQRTQAGWLLLGALMTLGPMVVRYHLPKMLLLWRNVFPRSPKELESERSRGDAFTWQVTLEGRAGALCAMRSFVAHCRELLTEDVMRRLMIPIECALLMMTQMPAVIKMHGNHLKASVAMVRLRLYDILALLPPSTYEGSFNSLLRELVAEFTLTDNPSNTTTSLLRSFCHYDDSVLLGSWLKETDHKFIEDQLQPNSASGSGALEHDPSSIYLRAPEGEAVPGPLPLGVAVIDASVALFGVVFPHVSFKHRLQMLEHFAECIKQAKGSRQQAVQLNIFTAVLSALKGLAENKSPMGPEEVRRAALALVLVALDHSSPLVRCAAGEALGRMAQAVDESAFITRMAQTSFDKLKVARDVVSRTGHSLALGCLHRYVGGIGCGHHVKTSVSILLALAQDSTSPEVQTWALHSLALIVDSSGPMYRAYVEATLSLSLSLLLTVPPSHMEVHQCLGRCLASLITTLGPELQGVSGLISAARASCQDACAILQAHTGALVRAQAIACLQQLHMFAPRHVNLAGLVPELCAHLYSSHLLLRRAAVACLRQLAQREAAEVCEHAAGLPVGANGAAPSGMENSLEGVLFSMLDRETDRKLCLDIRDTIGHMLSSLAVDKLAHWLYLCKEVLTASTESGGVPPIEPTQPDEGDKSEVTDDDTMFAVSGRRDERGSAIIAPRWATRVFAVECLCRVVALCAQGDPAHFDPVLAKERCFEDETVDFLVLHLPELIRMAFMAATDQSEQLRAAGLHALQDIILRFATVPEPDFPGHLLLEQYQANVGAALRPAFSSDTPPDITAKACQVCSAWIGSGVVSDLGDLRRVHQLLVSALARVNAGRATPGRLYSDGSDTMQRLAVLAAWARVYIAAMKGQVDETMGESTFVPLVEDDNGWVNEDSVPPQPPPPSSLLSLVVPEVPRLSGLWLAALRDHALLTLPLEFASQLPSEGGAFYSPETMEAARVHYRSCWAPLLHAAALWLHTAGFDNTDTKSPDESGELGTPP</sequence>
<dbReference type="GO" id="GO:0042147">
    <property type="term" value="P:retrograde transport, endosome to Golgi"/>
    <property type="evidence" value="ECO:0007669"/>
    <property type="project" value="TreeGrafter"/>
</dbReference>